<proteinExistence type="predicted"/>
<gene>
    <name evidence="1" type="ORF">L9F63_023961</name>
</gene>
<reference evidence="1" key="2">
    <citation type="submission" date="2023-05" db="EMBL/GenBank/DDBJ databases">
        <authorList>
            <person name="Fouks B."/>
        </authorList>
    </citation>
    <scope>NUCLEOTIDE SEQUENCE</scope>
    <source>
        <strain evidence="1">Stay&amp;Tobe</strain>
        <tissue evidence="1">Testes</tissue>
    </source>
</reference>
<accession>A0AAD8E8S4</accession>
<evidence type="ECO:0000313" key="1">
    <source>
        <dbReference type="EMBL" id="KAJ9580857.1"/>
    </source>
</evidence>
<feature type="non-terminal residue" evidence="1">
    <location>
        <position position="1"/>
    </location>
</feature>
<keyword evidence="2" id="KW-1185">Reference proteome</keyword>
<protein>
    <submittedName>
        <fullName evidence="1">Uncharacterized protein</fullName>
    </submittedName>
</protein>
<comment type="caution">
    <text evidence="1">The sequence shown here is derived from an EMBL/GenBank/DDBJ whole genome shotgun (WGS) entry which is preliminary data.</text>
</comment>
<reference evidence="1" key="1">
    <citation type="journal article" date="2023" name="IScience">
        <title>Live-bearing cockroach genome reveals convergent evolutionary mechanisms linked to viviparity in insects and beyond.</title>
        <authorList>
            <person name="Fouks B."/>
            <person name="Harrison M.C."/>
            <person name="Mikhailova A.A."/>
            <person name="Marchal E."/>
            <person name="English S."/>
            <person name="Carruthers M."/>
            <person name="Jennings E.C."/>
            <person name="Chiamaka E.L."/>
            <person name="Frigard R.A."/>
            <person name="Pippel M."/>
            <person name="Attardo G.M."/>
            <person name="Benoit J.B."/>
            <person name="Bornberg-Bauer E."/>
            <person name="Tobe S.S."/>
        </authorList>
    </citation>
    <scope>NUCLEOTIDE SEQUENCE</scope>
    <source>
        <strain evidence="1">Stay&amp;Tobe</strain>
    </source>
</reference>
<dbReference type="AlphaFoldDB" id="A0AAD8E8S4"/>
<feature type="non-terminal residue" evidence="1">
    <location>
        <position position="60"/>
    </location>
</feature>
<dbReference type="EMBL" id="JASPKZ010008122">
    <property type="protein sequence ID" value="KAJ9580857.1"/>
    <property type="molecule type" value="Genomic_DNA"/>
</dbReference>
<sequence>ISSRIGGRRIFPWRMELNLNTNVLADFQSVHGTLKLNSRINTLRSCFEMFVSFLSSTLMS</sequence>
<organism evidence="1 2">
    <name type="scientific">Diploptera punctata</name>
    <name type="common">Pacific beetle cockroach</name>
    <dbReference type="NCBI Taxonomy" id="6984"/>
    <lineage>
        <taxon>Eukaryota</taxon>
        <taxon>Metazoa</taxon>
        <taxon>Ecdysozoa</taxon>
        <taxon>Arthropoda</taxon>
        <taxon>Hexapoda</taxon>
        <taxon>Insecta</taxon>
        <taxon>Pterygota</taxon>
        <taxon>Neoptera</taxon>
        <taxon>Polyneoptera</taxon>
        <taxon>Dictyoptera</taxon>
        <taxon>Blattodea</taxon>
        <taxon>Blaberoidea</taxon>
        <taxon>Blaberidae</taxon>
        <taxon>Diplopterinae</taxon>
        <taxon>Diploptera</taxon>
    </lineage>
</organism>
<dbReference type="Proteomes" id="UP001233999">
    <property type="component" value="Unassembled WGS sequence"/>
</dbReference>
<evidence type="ECO:0000313" key="2">
    <source>
        <dbReference type="Proteomes" id="UP001233999"/>
    </source>
</evidence>
<name>A0AAD8E8S4_DIPPU</name>